<proteinExistence type="predicted"/>
<keyword evidence="3" id="KW-1185">Reference proteome</keyword>
<accession>A0AAD8W2T7</accession>
<dbReference type="AlphaFoldDB" id="A0AAD8W2T7"/>
<reference evidence="2" key="1">
    <citation type="submission" date="2023-07" db="EMBL/GenBank/DDBJ databases">
        <title>A chromosome-level genome assembly of Lolium multiflorum.</title>
        <authorList>
            <person name="Chen Y."/>
            <person name="Copetti D."/>
            <person name="Kolliker R."/>
            <person name="Studer B."/>
        </authorList>
    </citation>
    <scope>NUCLEOTIDE SEQUENCE</scope>
    <source>
        <strain evidence="2">02402/16</strain>
        <tissue evidence="2">Leaf</tissue>
    </source>
</reference>
<gene>
    <name evidence="2" type="ORF">QYE76_005098</name>
</gene>
<name>A0AAD8W2T7_LOLMU</name>
<evidence type="ECO:0000256" key="1">
    <source>
        <dbReference type="SAM" id="Coils"/>
    </source>
</evidence>
<keyword evidence="1" id="KW-0175">Coiled coil</keyword>
<feature type="coiled-coil region" evidence="1">
    <location>
        <begin position="245"/>
        <end position="279"/>
    </location>
</feature>
<evidence type="ECO:0000313" key="2">
    <source>
        <dbReference type="EMBL" id="KAK1630783.1"/>
    </source>
</evidence>
<evidence type="ECO:0000313" key="3">
    <source>
        <dbReference type="Proteomes" id="UP001231189"/>
    </source>
</evidence>
<protein>
    <submittedName>
        <fullName evidence="2">Uncharacterized protein</fullName>
    </submittedName>
</protein>
<organism evidence="2 3">
    <name type="scientific">Lolium multiflorum</name>
    <name type="common">Italian ryegrass</name>
    <name type="synonym">Lolium perenne subsp. multiflorum</name>
    <dbReference type="NCBI Taxonomy" id="4521"/>
    <lineage>
        <taxon>Eukaryota</taxon>
        <taxon>Viridiplantae</taxon>
        <taxon>Streptophyta</taxon>
        <taxon>Embryophyta</taxon>
        <taxon>Tracheophyta</taxon>
        <taxon>Spermatophyta</taxon>
        <taxon>Magnoliopsida</taxon>
        <taxon>Liliopsida</taxon>
        <taxon>Poales</taxon>
        <taxon>Poaceae</taxon>
        <taxon>BOP clade</taxon>
        <taxon>Pooideae</taxon>
        <taxon>Poodae</taxon>
        <taxon>Poeae</taxon>
        <taxon>Poeae Chloroplast Group 2 (Poeae type)</taxon>
        <taxon>Loliodinae</taxon>
        <taxon>Loliinae</taxon>
        <taxon>Lolium</taxon>
    </lineage>
</organism>
<dbReference type="EMBL" id="JAUUTY010000005">
    <property type="protein sequence ID" value="KAK1630783.1"/>
    <property type="molecule type" value="Genomic_DNA"/>
</dbReference>
<sequence>MGLAAASLKFSVSWLSVIGFRDGESFAGGSQGGGGMRAPHHGARRVGPAPPYGVGPSCLHRPCPSAYLNSSDGATVRRLAINNLSLSGILRAAPSPISPSPLPLHALHTCTTNPSPFSQECTPCRRARLTAHRRNVWLWRVRRSMDGRGPSSRIKTRAEEDGIVARRRKKWKNLRLLAWLQRARPIPLSFPKKITLPQILRLPPADDGRVDSTAQLPSVFSERLKPLMDQFIRLGSQSIGFRNEANILKASLQRAEERAEALEAKLKLGEEDREKAQVDAASVEELCQRLSKVESALSDKIAEQIGRNDERFELLAPKDDRLQRSFHP</sequence>
<comment type="caution">
    <text evidence="2">The sequence shown here is derived from an EMBL/GenBank/DDBJ whole genome shotgun (WGS) entry which is preliminary data.</text>
</comment>
<dbReference type="Proteomes" id="UP001231189">
    <property type="component" value="Unassembled WGS sequence"/>
</dbReference>